<gene>
    <name evidence="1" type="ORF">WBS43_21560</name>
</gene>
<evidence type="ECO:0000313" key="1">
    <source>
        <dbReference type="EMBL" id="MEI5931308.1"/>
    </source>
</evidence>
<protein>
    <recommendedName>
        <fullName evidence="3">Apea-like HEPN domain-containing protein</fullName>
    </recommendedName>
</protein>
<accession>A0ABU8HXR1</accession>
<evidence type="ECO:0000313" key="2">
    <source>
        <dbReference type="Proteomes" id="UP001365619"/>
    </source>
</evidence>
<name>A0ABU8HXR1_9BACI</name>
<proteinExistence type="predicted"/>
<sequence>MSIIDRATLDFTTQLIDELIVLSSSEKVREFSSHPKKVYKHHLAGILNDIIFKGHVAESFFFHQATAMAAVPSLWENKDGFGYRQSKEIAIQALKSNHFISPERDSQLDLIIAFLRKYLNDLKSNRKTLYLVSEFEKIIKIKEYFLVKRGLSIKDHQWLDITEHHELVLTSPEFFNYLDLINLWNDYINKHDRIDQLLGENVADRSNRKLRELDYSIKGSERTLIILATNFVESYLYYYFYNIKSSNSYPRNKLHKLKGFIQDTQIVEDLIFEEHESIKLNTAIQTAYAIFKESLQIRDRFVHTSAFVDSSNKIAQLQPLLNILTEDTIKYLQNAIDFVYLIDSNLPSNEQILYWWEQFETPDFSEQKLIDPLNKWKS</sequence>
<organism evidence="1 2">
    <name type="scientific">Bacillus luti</name>
    <dbReference type="NCBI Taxonomy" id="2026191"/>
    <lineage>
        <taxon>Bacteria</taxon>
        <taxon>Bacillati</taxon>
        <taxon>Bacillota</taxon>
        <taxon>Bacilli</taxon>
        <taxon>Bacillales</taxon>
        <taxon>Bacillaceae</taxon>
        <taxon>Bacillus</taxon>
        <taxon>Bacillus cereus group</taxon>
    </lineage>
</organism>
<dbReference type="Proteomes" id="UP001365619">
    <property type="component" value="Unassembled WGS sequence"/>
</dbReference>
<dbReference type="RefSeq" id="WP_185913870.1">
    <property type="nucleotide sequence ID" value="NZ_JBBAGV010000009.1"/>
</dbReference>
<comment type="caution">
    <text evidence="1">The sequence shown here is derived from an EMBL/GenBank/DDBJ whole genome shotgun (WGS) entry which is preliminary data.</text>
</comment>
<reference evidence="1 2" key="1">
    <citation type="submission" date="2024-03" db="EMBL/GenBank/DDBJ databases">
        <title>A Rare Waterborne Outbreak of Bacillus cereus in China: Epidemiologic Survey, Genomic Insights and Virulence Characteristics.</title>
        <authorList>
            <person name="Wang S."/>
        </authorList>
    </citation>
    <scope>NUCLEOTIDE SEQUENCE [LARGE SCALE GENOMIC DNA]</scope>
    <source>
        <strain evidence="1 2">BC008</strain>
    </source>
</reference>
<dbReference type="EMBL" id="JBBAGW010000009">
    <property type="protein sequence ID" value="MEI5931308.1"/>
    <property type="molecule type" value="Genomic_DNA"/>
</dbReference>
<keyword evidence="2" id="KW-1185">Reference proteome</keyword>
<evidence type="ECO:0008006" key="3">
    <source>
        <dbReference type="Google" id="ProtNLM"/>
    </source>
</evidence>